<dbReference type="OrthoDB" id="471209at2759"/>
<evidence type="ECO:0000313" key="1">
    <source>
        <dbReference type="EMBL" id="CAE7771541.1"/>
    </source>
</evidence>
<proteinExistence type="predicted"/>
<dbReference type="AlphaFoldDB" id="A0A812YHR1"/>
<dbReference type="Proteomes" id="UP000649617">
    <property type="component" value="Unassembled WGS sequence"/>
</dbReference>
<organism evidence="1 2">
    <name type="scientific">Symbiodinium pilosum</name>
    <name type="common">Dinoflagellate</name>
    <dbReference type="NCBI Taxonomy" id="2952"/>
    <lineage>
        <taxon>Eukaryota</taxon>
        <taxon>Sar</taxon>
        <taxon>Alveolata</taxon>
        <taxon>Dinophyceae</taxon>
        <taxon>Suessiales</taxon>
        <taxon>Symbiodiniaceae</taxon>
        <taxon>Symbiodinium</taxon>
    </lineage>
</organism>
<name>A0A812YHR1_SYMPI</name>
<comment type="caution">
    <text evidence="1">The sequence shown here is derived from an EMBL/GenBank/DDBJ whole genome shotgun (WGS) entry which is preliminary data.</text>
</comment>
<keyword evidence="2" id="KW-1185">Reference proteome</keyword>
<evidence type="ECO:0000313" key="2">
    <source>
        <dbReference type="Proteomes" id="UP000649617"/>
    </source>
</evidence>
<protein>
    <submittedName>
        <fullName evidence="1">Uncharacterized protein</fullName>
    </submittedName>
</protein>
<accession>A0A812YHR1</accession>
<dbReference type="EMBL" id="CAJNIZ010047600">
    <property type="protein sequence ID" value="CAE7771541.1"/>
    <property type="molecule type" value="Genomic_DNA"/>
</dbReference>
<feature type="non-terminal residue" evidence="1">
    <location>
        <position position="1"/>
    </location>
</feature>
<sequence>VSRVCRRQVVTLPQVPGVIFANSEIPHDKLVGQVRNWASASPVLSTNNHFDLLQVAEVVDGRALPRVLCGILRTRVQLAEDTNTIPAIATLFYRTREYLNQEFWEDQVRRICDIVAEEYLSGVQGVQLMVHHSPPWVMGLEVGEHRLLAEVEALSFCGPQLQRLKLPVDSSDGEVGRVQEDEEQAIRERHSLFHQFVFDQLDAPEPVPALERGDYVLRAAGRPVCGLSVLGIQPWRLVCGGAWADEGREPELAHLAHQLQRRARKYACTIAYDSKDERSSRLFAGSHAKAFGLLRRQRPLRIAVTGVPVGLSPEQQARLARAPFLIPWEFLPFHAGRVVLV</sequence>
<gene>
    <name evidence="1" type="ORF">SPIL2461_LOCUS22741</name>
</gene>
<reference evidence="1" key="1">
    <citation type="submission" date="2021-02" db="EMBL/GenBank/DDBJ databases">
        <authorList>
            <person name="Dougan E. K."/>
            <person name="Rhodes N."/>
            <person name="Thang M."/>
            <person name="Chan C."/>
        </authorList>
    </citation>
    <scope>NUCLEOTIDE SEQUENCE</scope>
</reference>